<dbReference type="Proteomes" id="UP000594468">
    <property type="component" value="Chromosome"/>
</dbReference>
<dbReference type="Gene3D" id="3.40.50.10320">
    <property type="entry name" value="LmbE-like"/>
    <property type="match status" value="1"/>
</dbReference>
<dbReference type="Pfam" id="PF02585">
    <property type="entry name" value="PIG-L"/>
    <property type="match status" value="1"/>
</dbReference>
<protein>
    <submittedName>
        <fullName evidence="1">PIG-L family deacetylase</fullName>
    </submittedName>
</protein>
<proteinExistence type="predicted"/>
<sequence length="241" mass="27229">MEEMTESKPRRVLGVFAHPDDAMFFCGATLALWAMDGVEVTIVVATSGDKGSPELEMTSETLVEIREAEETAAAKVLGAKEVVFLRYKDGELYPTLELRRDIVRMIRMKQPDTVVTLDPTVFWRGTRSINHPDHRAIGEATLAAVFPTARDRLNFPEHERDEGLFAHKALTVYIAGPAESTHAVDVTRSIDTQILSLREHKSQINDMEAMAKRIKERALDPRAPEEYPRYVEHFRVIQLQG</sequence>
<organism evidence="1 2">
    <name type="scientific">Phototrophicus methaneseepsis</name>
    <dbReference type="NCBI Taxonomy" id="2710758"/>
    <lineage>
        <taxon>Bacteria</taxon>
        <taxon>Bacillati</taxon>
        <taxon>Chloroflexota</taxon>
        <taxon>Candidatus Thermofontia</taxon>
        <taxon>Phototrophicales</taxon>
        <taxon>Phototrophicaceae</taxon>
        <taxon>Phototrophicus</taxon>
    </lineage>
</organism>
<dbReference type="InterPro" id="IPR003737">
    <property type="entry name" value="GlcNAc_PI_deacetylase-related"/>
</dbReference>
<dbReference type="EMBL" id="CP062983">
    <property type="protein sequence ID" value="QPC80791.1"/>
    <property type="molecule type" value="Genomic_DNA"/>
</dbReference>
<reference evidence="1 2" key="1">
    <citation type="submission" date="2020-02" db="EMBL/GenBank/DDBJ databases">
        <authorList>
            <person name="Zheng R.K."/>
            <person name="Sun C.M."/>
        </authorList>
    </citation>
    <scope>NUCLEOTIDE SEQUENCE [LARGE SCALE GENOMIC DNA]</scope>
    <source>
        <strain evidence="2">rifampicinis</strain>
    </source>
</reference>
<dbReference type="KEGG" id="pmet:G4Y79_13845"/>
<evidence type="ECO:0000313" key="2">
    <source>
        <dbReference type="Proteomes" id="UP000594468"/>
    </source>
</evidence>
<dbReference type="PANTHER" id="PTHR12993:SF28">
    <property type="entry name" value="LMBE FAMILY PROTEIN"/>
    <property type="match status" value="1"/>
</dbReference>
<dbReference type="InterPro" id="IPR024078">
    <property type="entry name" value="LmbE-like_dom_sf"/>
</dbReference>
<evidence type="ECO:0000313" key="1">
    <source>
        <dbReference type="EMBL" id="QPC80791.1"/>
    </source>
</evidence>
<dbReference type="PANTHER" id="PTHR12993">
    <property type="entry name" value="N-ACETYLGLUCOSAMINYL-PHOSPHATIDYLINOSITOL DE-N-ACETYLASE-RELATED"/>
    <property type="match status" value="1"/>
</dbReference>
<gene>
    <name evidence="1" type="ORF">G4Y79_13845</name>
</gene>
<accession>A0A7S8ICS7</accession>
<keyword evidence="2" id="KW-1185">Reference proteome</keyword>
<dbReference type="GO" id="GO:0016811">
    <property type="term" value="F:hydrolase activity, acting on carbon-nitrogen (but not peptide) bonds, in linear amides"/>
    <property type="evidence" value="ECO:0007669"/>
    <property type="project" value="TreeGrafter"/>
</dbReference>
<dbReference type="SUPFAM" id="SSF102588">
    <property type="entry name" value="LmbE-like"/>
    <property type="match status" value="1"/>
</dbReference>
<dbReference type="AlphaFoldDB" id="A0A7S8ICS7"/>
<name>A0A7S8ICS7_9CHLR</name>